<evidence type="ECO:0000313" key="4">
    <source>
        <dbReference type="EMBL" id="KAA5547124.1"/>
    </source>
</evidence>
<dbReference type="AlphaFoldDB" id="A0A5M6DHV8"/>
<dbReference type="InterPro" id="IPR049046">
    <property type="entry name" value="Beta-AFase-like_GH127_middle"/>
</dbReference>
<keyword evidence="4" id="KW-0378">Hydrolase</keyword>
<dbReference type="RefSeq" id="WP_150074232.1">
    <property type="nucleotide sequence ID" value="NZ_VWOX01000001.1"/>
</dbReference>
<feature type="compositionally biased region" description="Polar residues" evidence="1">
    <location>
        <begin position="616"/>
        <end position="626"/>
    </location>
</feature>
<keyword evidence="5" id="KW-1185">Reference proteome</keyword>
<dbReference type="InterPro" id="IPR008928">
    <property type="entry name" value="6-hairpin_glycosidase_sf"/>
</dbReference>
<dbReference type="Proteomes" id="UP000324479">
    <property type="component" value="Unassembled WGS sequence"/>
</dbReference>
<evidence type="ECO:0000259" key="2">
    <source>
        <dbReference type="Pfam" id="PF07944"/>
    </source>
</evidence>
<feature type="domain" description="Non-reducing end beta-L-arabinofuranosidase-like GH127 catalytic" evidence="2">
    <location>
        <begin position="60"/>
        <end position="437"/>
    </location>
</feature>
<evidence type="ECO:0000313" key="5">
    <source>
        <dbReference type="Proteomes" id="UP000324479"/>
    </source>
</evidence>
<gene>
    <name evidence="4" type="ORF">FYK55_01520</name>
</gene>
<dbReference type="PANTHER" id="PTHR31151:SF0">
    <property type="entry name" value="PROLINE-TRNA LIGASE (DUF1680)"/>
    <property type="match status" value="1"/>
</dbReference>
<proteinExistence type="predicted"/>
<feature type="domain" description="Non-reducing end beta-L-arabinofuranosidase-like GH127 middle" evidence="3">
    <location>
        <begin position="450"/>
        <end position="544"/>
    </location>
</feature>
<reference evidence="4 5" key="1">
    <citation type="submission" date="2019-08" db="EMBL/GenBank/DDBJ databases">
        <authorList>
            <person name="Dhanesh K."/>
            <person name="Kumar G."/>
            <person name="Sasikala C."/>
            <person name="Venkata Ramana C."/>
        </authorList>
    </citation>
    <scope>NUCLEOTIDE SEQUENCE [LARGE SCALE GENOMIC DNA]</scope>
    <source>
        <strain evidence="4 5">JC645</strain>
    </source>
</reference>
<dbReference type="Pfam" id="PF07944">
    <property type="entry name" value="Beta-AFase-like_GH127_cat"/>
    <property type="match status" value="1"/>
</dbReference>
<dbReference type="Pfam" id="PF20736">
    <property type="entry name" value="Glyco_hydro127M"/>
    <property type="match status" value="1"/>
</dbReference>
<dbReference type="SUPFAM" id="SSF48208">
    <property type="entry name" value="Six-hairpin glycosidases"/>
    <property type="match status" value="1"/>
</dbReference>
<evidence type="ECO:0000259" key="3">
    <source>
        <dbReference type="Pfam" id="PF20736"/>
    </source>
</evidence>
<dbReference type="PANTHER" id="PTHR31151">
    <property type="entry name" value="PROLINE-TRNA LIGASE (DUF1680)"/>
    <property type="match status" value="1"/>
</dbReference>
<sequence length="681" mass="76860">MVFDISSFAFRGRWFALAILPLWFSGGSLSAEGPPSGKPAVASEVTQRIEPKAEFFGIADVRLLDGPFQEAQRVDHQYLLALEADRMLSNLRQFAGLKPLAPPYGGWDTEGAGSIGHYLSALIQMHLATGDPRLKERSDYVVSQMALCQEHSGGGALYTHAFDRDRWFPALREGRLIRTNVSAWYVTHKTMAGLRDAWLLGGNQQAGTTLIELCDWAIDVTREMSPETWQDMMSMGISEFGAPHEILADVYHQTGEEKYLSLAQKFHQQPLVEALADGNVSVINETHANAAIVKFVGYQRLFDLTGDERYGAASRNFFTDVVQRRTWSLGGNSQWEHFFKPREFEQQVCELCGPETCNTYNMLKLAKRLYRHDPKSHYCDYIERALYNHVLASQAPEPGRFAYYTSQRPGHYRVFSSPHDSFWCCVGTGMENHGKYGGFVYAHDADFESLYVNLFMASELKCDALGLQLRQQTDFPHESTTRLVLQLKQPREFSLCLRRPPWLDGEWDCLVNGASINGGGQPDSYLKMHRRWEDGDTIDLTLPMGVRVERLPASNRYVSFFYGPVLLAGAVGTDGLQPSDFRSGSGASIASNQSQLAEKVLPSPRLPRFQGMETGSAANESETSQWRPRMEKVSDVPLRFKLAGSQETDVREILPFYETFFERYVVQWPLDGKVDPPRKKD</sequence>
<protein>
    <submittedName>
        <fullName evidence="4">Glycosyl hydrolase</fullName>
    </submittedName>
</protein>
<feature type="region of interest" description="Disordered" evidence="1">
    <location>
        <begin position="608"/>
        <end position="628"/>
    </location>
</feature>
<name>A0A5M6DHV8_9BACT</name>
<dbReference type="InterPro" id="IPR012878">
    <property type="entry name" value="Beta-AFase-like_GH127_cat"/>
</dbReference>
<dbReference type="GO" id="GO:0016787">
    <property type="term" value="F:hydrolase activity"/>
    <property type="evidence" value="ECO:0007669"/>
    <property type="project" value="UniProtKB-KW"/>
</dbReference>
<dbReference type="GO" id="GO:0005975">
    <property type="term" value="P:carbohydrate metabolic process"/>
    <property type="evidence" value="ECO:0007669"/>
    <property type="project" value="InterPro"/>
</dbReference>
<evidence type="ECO:0000256" key="1">
    <source>
        <dbReference type="SAM" id="MobiDB-lite"/>
    </source>
</evidence>
<organism evidence="4 5">
    <name type="scientific">Roseiconus nitratireducens</name>
    <dbReference type="NCBI Taxonomy" id="2605748"/>
    <lineage>
        <taxon>Bacteria</taxon>
        <taxon>Pseudomonadati</taxon>
        <taxon>Planctomycetota</taxon>
        <taxon>Planctomycetia</taxon>
        <taxon>Pirellulales</taxon>
        <taxon>Pirellulaceae</taxon>
        <taxon>Roseiconus</taxon>
    </lineage>
</organism>
<accession>A0A5M6DHV8</accession>
<comment type="caution">
    <text evidence="4">The sequence shown here is derived from an EMBL/GenBank/DDBJ whole genome shotgun (WGS) entry which is preliminary data.</text>
</comment>
<dbReference type="EMBL" id="VWOX01000001">
    <property type="protein sequence ID" value="KAA5547124.1"/>
    <property type="molecule type" value="Genomic_DNA"/>
</dbReference>